<dbReference type="RefSeq" id="WP_115212696.1">
    <property type="nucleotide sequence ID" value="NZ_QKWJ01000019.1"/>
</dbReference>
<evidence type="ECO:0000313" key="2">
    <source>
        <dbReference type="EMBL" id="RDK09133.1"/>
    </source>
</evidence>
<dbReference type="InterPro" id="IPR002711">
    <property type="entry name" value="HNH"/>
</dbReference>
<dbReference type="Gene3D" id="1.10.30.50">
    <property type="match status" value="1"/>
</dbReference>
<protein>
    <recommendedName>
        <fullName evidence="1">HNH domain-containing protein</fullName>
    </recommendedName>
</protein>
<dbReference type="GO" id="GO:0004519">
    <property type="term" value="F:endonuclease activity"/>
    <property type="evidence" value="ECO:0007669"/>
    <property type="project" value="InterPro"/>
</dbReference>
<keyword evidence="3" id="KW-1185">Reference proteome</keyword>
<dbReference type="GO" id="GO:0003676">
    <property type="term" value="F:nucleic acid binding"/>
    <property type="evidence" value="ECO:0007669"/>
    <property type="project" value="InterPro"/>
</dbReference>
<dbReference type="AlphaFoldDB" id="A0A370NU73"/>
<evidence type="ECO:0000259" key="1">
    <source>
        <dbReference type="Pfam" id="PF01844"/>
    </source>
</evidence>
<dbReference type="GO" id="GO:0008270">
    <property type="term" value="F:zinc ion binding"/>
    <property type="evidence" value="ECO:0007669"/>
    <property type="project" value="InterPro"/>
</dbReference>
<dbReference type="InterPro" id="IPR003615">
    <property type="entry name" value="HNH_nuc"/>
</dbReference>
<dbReference type="Pfam" id="PF01844">
    <property type="entry name" value="HNH"/>
    <property type="match status" value="1"/>
</dbReference>
<gene>
    <name evidence="2" type="ORF">DN412_16970</name>
</gene>
<sequence>MSEGLDIEAMRRKLEGRFQVALYSQPETVDGGEFDALRPAELEQGNGFAILLSRTHRQFEASFKADNFAGALLRVMSEATDGQKKAFVRARDAAEASGTHVYVAINGNDSRNCLDLKDRWTRVEIDVSRRFPSGKTADEMLATALQVASTCLTLVLALTGIGEEGQAVLDNAVKGLPEGAKLRVEVNRYERSPVNRAACIEYYGLRCQCCDFDFADFYGELGDGYIEVHHRTPVSKLGPDYIVDPVEDLVPLCGNCHSMVHRTDPPMPVEQLNALVEARKAAGLQGH</sequence>
<evidence type="ECO:0000313" key="3">
    <source>
        <dbReference type="Proteomes" id="UP000255165"/>
    </source>
</evidence>
<proteinExistence type="predicted"/>
<organism evidence="2 3">
    <name type="scientific">Cupriavidus lacunae</name>
    <dbReference type="NCBI Taxonomy" id="2666307"/>
    <lineage>
        <taxon>Bacteria</taxon>
        <taxon>Pseudomonadati</taxon>
        <taxon>Pseudomonadota</taxon>
        <taxon>Betaproteobacteria</taxon>
        <taxon>Burkholderiales</taxon>
        <taxon>Burkholderiaceae</taxon>
        <taxon>Cupriavidus</taxon>
    </lineage>
</organism>
<comment type="caution">
    <text evidence="2">The sequence shown here is derived from an EMBL/GenBank/DDBJ whole genome shotgun (WGS) entry which is preliminary data.</text>
</comment>
<feature type="domain" description="HNH" evidence="1">
    <location>
        <begin position="207"/>
        <end position="262"/>
    </location>
</feature>
<name>A0A370NU73_9BURK</name>
<accession>A0A370NU73</accession>
<dbReference type="CDD" id="cd00085">
    <property type="entry name" value="HNHc"/>
    <property type="match status" value="1"/>
</dbReference>
<dbReference type="Proteomes" id="UP000255165">
    <property type="component" value="Unassembled WGS sequence"/>
</dbReference>
<reference evidence="3" key="1">
    <citation type="submission" date="2018-06" db="EMBL/GenBank/DDBJ databases">
        <authorList>
            <person name="Feng T."/>
            <person name="Jeon C.O."/>
        </authorList>
    </citation>
    <scope>NUCLEOTIDE SEQUENCE [LARGE SCALE GENOMIC DNA]</scope>
    <source>
        <strain evidence="3">S23</strain>
    </source>
</reference>
<dbReference type="EMBL" id="QKWJ01000019">
    <property type="protein sequence ID" value="RDK09133.1"/>
    <property type="molecule type" value="Genomic_DNA"/>
</dbReference>